<dbReference type="Proteomes" id="UP001054945">
    <property type="component" value="Unassembled WGS sequence"/>
</dbReference>
<protein>
    <submittedName>
        <fullName evidence="1">Uncharacterized protein</fullName>
    </submittedName>
</protein>
<sequence length="160" mass="18902">MRLQHQEMSLSYPQRYCFEKKDKVTAKAGKKKGFFSVKRKGLVVEWDDYVAGWLPYLFLGYSVKGRFCRLVYCFEKKDKVTARREKRDSFFSVKGRGLIVEWDDYVAGWLRYLFLGYSVKGRLCRWVLDVIPSISCNCSIKGTMISACFENMFYFRYVSS</sequence>
<dbReference type="EMBL" id="BPLR01003814">
    <property type="protein sequence ID" value="GIX89005.1"/>
    <property type="molecule type" value="Genomic_DNA"/>
</dbReference>
<name>A0AAV4NVS9_CAEEX</name>
<proteinExistence type="predicted"/>
<evidence type="ECO:0000313" key="1">
    <source>
        <dbReference type="EMBL" id="GIX89005.1"/>
    </source>
</evidence>
<evidence type="ECO:0000313" key="2">
    <source>
        <dbReference type="Proteomes" id="UP001054945"/>
    </source>
</evidence>
<reference evidence="1 2" key="1">
    <citation type="submission" date="2021-06" db="EMBL/GenBank/DDBJ databases">
        <title>Caerostris extrusa draft genome.</title>
        <authorList>
            <person name="Kono N."/>
            <person name="Arakawa K."/>
        </authorList>
    </citation>
    <scope>NUCLEOTIDE SEQUENCE [LARGE SCALE GENOMIC DNA]</scope>
</reference>
<dbReference type="AlphaFoldDB" id="A0AAV4NVS9"/>
<gene>
    <name evidence="1" type="ORF">CEXT_463151</name>
</gene>
<accession>A0AAV4NVS9</accession>
<organism evidence="1 2">
    <name type="scientific">Caerostris extrusa</name>
    <name type="common">Bark spider</name>
    <name type="synonym">Caerostris bankana</name>
    <dbReference type="NCBI Taxonomy" id="172846"/>
    <lineage>
        <taxon>Eukaryota</taxon>
        <taxon>Metazoa</taxon>
        <taxon>Ecdysozoa</taxon>
        <taxon>Arthropoda</taxon>
        <taxon>Chelicerata</taxon>
        <taxon>Arachnida</taxon>
        <taxon>Araneae</taxon>
        <taxon>Araneomorphae</taxon>
        <taxon>Entelegynae</taxon>
        <taxon>Araneoidea</taxon>
        <taxon>Araneidae</taxon>
        <taxon>Caerostris</taxon>
    </lineage>
</organism>
<comment type="caution">
    <text evidence="1">The sequence shown here is derived from an EMBL/GenBank/DDBJ whole genome shotgun (WGS) entry which is preliminary data.</text>
</comment>
<keyword evidence="2" id="KW-1185">Reference proteome</keyword>